<evidence type="ECO:0000259" key="2">
    <source>
        <dbReference type="Pfam" id="PF20235"/>
    </source>
</evidence>
<protein>
    <submittedName>
        <fullName evidence="3">Uncharacterized protein</fullName>
    </submittedName>
</protein>
<dbReference type="PANTHER" id="PTHR33120:SF42">
    <property type="entry name" value="OS12G0105000 PROTEIN"/>
    <property type="match status" value="1"/>
</dbReference>
<reference evidence="3 4" key="2">
    <citation type="submission" date="2024-10" db="EMBL/GenBank/DDBJ databases">
        <authorList>
            <person name="Ryan C."/>
        </authorList>
    </citation>
    <scope>NUCLEOTIDE SEQUENCE [LARGE SCALE GENOMIC DNA]</scope>
</reference>
<gene>
    <name evidence="3" type="ORF">URODEC1_LOCUS39474</name>
</gene>
<dbReference type="InterPro" id="IPR046527">
    <property type="entry name" value="PIR2-like_helical"/>
</dbReference>
<dbReference type="PANTHER" id="PTHR33120">
    <property type="entry name" value="EXPRESSED PROTEIN-RELATED"/>
    <property type="match status" value="1"/>
</dbReference>
<keyword evidence="4" id="KW-1185">Reference proteome</keyword>
<evidence type="ECO:0000313" key="4">
    <source>
        <dbReference type="Proteomes" id="UP001497457"/>
    </source>
</evidence>
<accession>A0ABC8YZ77</accession>
<evidence type="ECO:0000313" key="3">
    <source>
        <dbReference type="EMBL" id="CAL4952374.1"/>
    </source>
</evidence>
<dbReference type="Pfam" id="PF12274">
    <property type="entry name" value="DUF3615"/>
    <property type="match status" value="1"/>
</dbReference>
<sequence>MPENLPSRSAAAHPLLDACLPGNGSFSCFHGGEDLRPPINKATLYDDITICENMARFYIEVERRLPLKEIPDLAGCIRSGGHCFGLADPVSNIILNAIGLLLHEQGENPCPPPPTAPLHLPNRTRGTCGRMEMAASSGIGFSAFMTGYFRYLSSMQARRYLSLASYDLPLAIELVHHDRFPVVSSQPRRLLPDGGKIKAALRVAAIKARHPAPDVLARLMTAEYPPDLLRPILAKLRGAEVLGTHDVWEIMDLLGRQLSPCAPQANMEFWCRPDGTGNCIRDDDGTLHLSTRIAEGRVAHVSIPPTRNHDQLHGSYISDLTLSAAELNPKLSMCMEAVMKAKPRLMERLMEQNLGMEYDSSPCEHMLSLKLRLLDTIHAFYIKALAILAPSPSLLRALLVAGHCYGPMDPVSNIIVNSIVSIWYNVTFPLARDTEVQLPEGILDTKLMARVESRSLDGLAAVVSPCQHNALEFLNHFNCSTPLRFCGTDLYLRAAKYAKHPQYDALGSFVSMLPTEEFDLDSLAHRLRSPGADLAKLFAPQIKSASTQMEAPCSLLPRASAEMSRKKSAFTQHLKFVRGELNKLLRKYCYQHPWEPNFKLELICGVRESKLSYSPNFYHVNFLAGTDDVEAKGECTLFFAEFWDYEAAKPSICCPVNDCFHNAGRCSFCENEGSKIVHPPSGGHYGDFCGSTDLLHCPNLRAFDFEDLLEEDYIYFDPDRDVELVEIINDFHRQKAVSRFPAPPPNAQLYPWEK</sequence>
<reference evidence="4" key="1">
    <citation type="submission" date="2024-06" db="EMBL/GenBank/DDBJ databases">
        <authorList>
            <person name="Ryan C."/>
        </authorList>
    </citation>
    <scope>NUCLEOTIDE SEQUENCE [LARGE SCALE GENOMIC DNA]</scope>
</reference>
<evidence type="ECO:0000259" key="1">
    <source>
        <dbReference type="Pfam" id="PF12274"/>
    </source>
</evidence>
<dbReference type="InterPro" id="IPR022059">
    <property type="entry name" value="DUF3615"/>
</dbReference>
<dbReference type="Pfam" id="PF20235">
    <property type="entry name" value="PIR2-like_helical"/>
    <property type="match status" value="2"/>
</dbReference>
<proteinExistence type="predicted"/>
<feature type="domain" description="PIR2-like helical" evidence="2">
    <location>
        <begin position="53"/>
        <end position="175"/>
    </location>
</feature>
<name>A0ABC8YZ77_9POAL</name>
<feature type="domain" description="DUF3615" evidence="1">
    <location>
        <begin position="582"/>
        <end position="679"/>
    </location>
</feature>
<feature type="domain" description="PIR2-like helical" evidence="2">
    <location>
        <begin position="375"/>
        <end position="471"/>
    </location>
</feature>
<dbReference type="AlphaFoldDB" id="A0ABC8YZ77"/>
<dbReference type="Proteomes" id="UP001497457">
    <property type="component" value="Chromosome 17b"/>
</dbReference>
<organism evidence="3 4">
    <name type="scientific">Urochloa decumbens</name>
    <dbReference type="NCBI Taxonomy" id="240449"/>
    <lineage>
        <taxon>Eukaryota</taxon>
        <taxon>Viridiplantae</taxon>
        <taxon>Streptophyta</taxon>
        <taxon>Embryophyta</taxon>
        <taxon>Tracheophyta</taxon>
        <taxon>Spermatophyta</taxon>
        <taxon>Magnoliopsida</taxon>
        <taxon>Liliopsida</taxon>
        <taxon>Poales</taxon>
        <taxon>Poaceae</taxon>
        <taxon>PACMAD clade</taxon>
        <taxon>Panicoideae</taxon>
        <taxon>Panicodae</taxon>
        <taxon>Paniceae</taxon>
        <taxon>Melinidinae</taxon>
        <taxon>Urochloa</taxon>
    </lineage>
</organism>
<dbReference type="EMBL" id="OZ075127">
    <property type="protein sequence ID" value="CAL4952374.1"/>
    <property type="molecule type" value="Genomic_DNA"/>
</dbReference>